<comment type="caution">
    <text evidence="9">The sequence shown here is derived from an EMBL/GenBank/DDBJ whole genome shotgun (WGS) entry which is preliminary data.</text>
</comment>
<evidence type="ECO:0000256" key="2">
    <source>
        <dbReference type="ARBA" id="ARBA00005745"/>
    </source>
</evidence>
<evidence type="ECO:0000256" key="1">
    <source>
        <dbReference type="ARBA" id="ARBA00004651"/>
    </source>
</evidence>
<evidence type="ECO:0000313" key="10">
    <source>
        <dbReference type="Proteomes" id="UP001642464"/>
    </source>
</evidence>
<dbReference type="PANTHER" id="PTHR30012">
    <property type="entry name" value="GENERAL SECRETION PATHWAY PROTEIN"/>
    <property type="match status" value="1"/>
</dbReference>
<accession>A0ABP0LED8</accession>
<evidence type="ECO:0000256" key="4">
    <source>
        <dbReference type="ARBA" id="ARBA00022692"/>
    </source>
</evidence>
<keyword evidence="6 7" id="KW-0472">Membrane</keyword>
<proteinExistence type="inferred from homology"/>
<evidence type="ECO:0000256" key="7">
    <source>
        <dbReference type="SAM" id="Phobius"/>
    </source>
</evidence>
<dbReference type="EMBL" id="CAXAMM010015891">
    <property type="protein sequence ID" value="CAK9037527.1"/>
    <property type="molecule type" value="Genomic_DNA"/>
</dbReference>
<sequence length="386" mass="42322">MKSTVSNSKLASLWKGKGLSTGARNSAGRLQRKRSAENAARLKTAHVTYVFRHLSTLLENGVSLPKALATLSEEQATEGYRSMLESLRKRLENGESFSAALGHYPGTFDAVLISHVKVGERAGNLGESLRHLAEHREKAGKLKGEIIKKLAYPAMLVIAGSAIITFLLTYVVPVFQETYSNAKVPLPAITQALIAVGVFARKYLLFAAAGVFLLVFAVRQLRRNTDFAARMDEAILNLPGVGPWLRDVALLQMMEVLGELLNAGFTLAEALGEAAESVTNRSGKQRVRELQRAVVRGERFSREMERHSTFFPPMVSQLVIIGEQTGRLTRSTRHICDHLRAEIERKANVFVAAIEPILTISLAAAVAAVLMAIYLPMFDMINTVGK</sequence>
<evidence type="ECO:0000313" key="9">
    <source>
        <dbReference type="EMBL" id="CAK9037527.1"/>
    </source>
</evidence>
<dbReference type="InterPro" id="IPR018076">
    <property type="entry name" value="T2SS_GspF_dom"/>
</dbReference>
<dbReference type="Proteomes" id="UP001642464">
    <property type="component" value="Unassembled WGS sequence"/>
</dbReference>
<feature type="domain" description="Type II secretion system protein GspF" evidence="8">
    <location>
        <begin position="255"/>
        <end position="376"/>
    </location>
</feature>
<keyword evidence="10" id="KW-1185">Reference proteome</keyword>
<keyword evidence="3" id="KW-1003">Cell membrane</keyword>
<reference evidence="9 10" key="1">
    <citation type="submission" date="2024-02" db="EMBL/GenBank/DDBJ databases">
        <authorList>
            <person name="Chen Y."/>
            <person name="Shah S."/>
            <person name="Dougan E. K."/>
            <person name="Thang M."/>
            <person name="Chan C."/>
        </authorList>
    </citation>
    <scope>NUCLEOTIDE SEQUENCE [LARGE SCALE GENOMIC DNA]</scope>
</reference>
<gene>
    <name evidence="9" type="ORF">SCF082_LOCUS22218</name>
</gene>
<organism evidence="9 10">
    <name type="scientific">Durusdinium trenchii</name>
    <dbReference type="NCBI Taxonomy" id="1381693"/>
    <lineage>
        <taxon>Eukaryota</taxon>
        <taxon>Sar</taxon>
        <taxon>Alveolata</taxon>
        <taxon>Dinophyceae</taxon>
        <taxon>Suessiales</taxon>
        <taxon>Symbiodiniaceae</taxon>
        <taxon>Durusdinium</taxon>
    </lineage>
</organism>
<dbReference type="Gene3D" id="1.20.81.30">
    <property type="entry name" value="Type II secretion system (T2SS), domain F"/>
    <property type="match status" value="2"/>
</dbReference>
<feature type="transmembrane region" description="Helical" evidence="7">
    <location>
        <begin position="192"/>
        <end position="218"/>
    </location>
</feature>
<feature type="domain" description="Type II secretion system protein GspF" evidence="8">
    <location>
        <begin position="51"/>
        <end position="173"/>
    </location>
</feature>
<feature type="transmembrane region" description="Helical" evidence="7">
    <location>
        <begin position="349"/>
        <end position="375"/>
    </location>
</feature>
<evidence type="ECO:0000256" key="6">
    <source>
        <dbReference type="ARBA" id="ARBA00023136"/>
    </source>
</evidence>
<keyword evidence="5 7" id="KW-1133">Transmembrane helix</keyword>
<evidence type="ECO:0000256" key="5">
    <source>
        <dbReference type="ARBA" id="ARBA00022989"/>
    </source>
</evidence>
<dbReference type="InterPro" id="IPR042094">
    <property type="entry name" value="T2SS_GspF_sf"/>
</dbReference>
<protein>
    <submittedName>
        <fullName evidence="9">Type IV pilus assembly protein PilC</fullName>
    </submittedName>
</protein>
<dbReference type="InterPro" id="IPR003004">
    <property type="entry name" value="GspF/PilC"/>
</dbReference>
<keyword evidence="4 7" id="KW-0812">Transmembrane</keyword>
<dbReference type="PRINTS" id="PR00812">
    <property type="entry name" value="BCTERIALGSPF"/>
</dbReference>
<evidence type="ECO:0000259" key="8">
    <source>
        <dbReference type="Pfam" id="PF00482"/>
    </source>
</evidence>
<dbReference type="Pfam" id="PF00482">
    <property type="entry name" value="T2SSF"/>
    <property type="match status" value="2"/>
</dbReference>
<name>A0ABP0LED8_9DINO</name>
<dbReference type="PANTHER" id="PTHR30012:SF0">
    <property type="entry name" value="TYPE II SECRETION SYSTEM PROTEIN F-RELATED"/>
    <property type="match status" value="1"/>
</dbReference>
<comment type="subcellular location">
    <subcellularLocation>
        <location evidence="1">Cell membrane</location>
        <topology evidence="1">Multi-pass membrane protein</topology>
    </subcellularLocation>
</comment>
<evidence type="ECO:0000256" key="3">
    <source>
        <dbReference type="ARBA" id="ARBA00022475"/>
    </source>
</evidence>
<feature type="transmembrane region" description="Helical" evidence="7">
    <location>
        <begin position="150"/>
        <end position="172"/>
    </location>
</feature>
<comment type="similarity">
    <text evidence="2">Belongs to the GSP F family.</text>
</comment>